<dbReference type="InterPro" id="IPR036291">
    <property type="entry name" value="NAD(P)-bd_dom_sf"/>
</dbReference>
<dbReference type="EMBL" id="CAICTM010000868">
    <property type="protein sequence ID" value="CAB9517627.1"/>
    <property type="molecule type" value="Genomic_DNA"/>
</dbReference>
<name>A0A9N8EA48_9STRA</name>
<sequence length="496" mass="55591">MPSSTDVESNENHPLLRDGKKQHVNDENKKDRRIFTVFLIVLVFIGGLICISIGWKQHNSRSNNTESPWIYHTRGKSSQKDEYPWWETSNHVDTTYTKLQGSLPAPIISAKDSKRTNNLRWGIVGLGRIARDFTTALTMAGANITAVAAGSLPNATARARHFANLYNNIPHSYGSYQELAADPNVDIVYVATINSLHYSTAMMMLQAGKNVLLEKPMTMEYTQAQALVKAAEKANRLLVTNYWTRFFPVVKYVRSILASGRLGDISAMRGDFGFPTPPIANDRYLNRDSGGGAMLDVGCYLVNLALLVNPVLPQQIQASAQTTYMDHQYRIDTEMGFLLNWDSAKKTPSMMAVENNNKNETKTTPMIFSGQASFRRPSSFEFEINAQHGRLVIHNPANAATAATVYEYQTFGPLKHVEEIRSELPPFDVSFGPEQYPRGEGFVYIIREIEQCMFEKGIPGDAKPGCLELEELTLQDQLLTVNVTDTVLRSAGYWDW</sequence>
<comment type="catalytic activity">
    <reaction evidence="5">
        <text>D-xylose + NADP(+) = D-xylono-1,5-lactone + NADPH + H(+)</text>
        <dbReference type="Rhea" id="RHEA:22000"/>
        <dbReference type="ChEBI" id="CHEBI:15378"/>
        <dbReference type="ChEBI" id="CHEBI:15867"/>
        <dbReference type="ChEBI" id="CHEBI:53455"/>
        <dbReference type="ChEBI" id="CHEBI:57783"/>
        <dbReference type="ChEBI" id="CHEBI:58349"/>
        <dbReference type="EC" id="1.1.1.179"/>
    </reaction>
</comment>
<comment type="similarity">
    <text evidence="1">Belongs to the Gfo/Idh/MocA family.</text>
</comment>
<dbReference type="PANTHER" id="PTHR22604">
    <property type="entry name" value="OXIDOREDUCTASES"/>
    <property type="match status" value="1"/>
</dbReference>
<accession>A0A9N8EA48</accession>
<evidence type="ECO:0000256" key="5">
    <source>
        <dbReference type="ARBA" id="ARBA00049233"/>
    </source>
</evidence>
<feature type="region of interest" description="Disordered" evidence="6">
    <location>
        <begin position="1"/>
        <end position="24"/>
    </location>
</feature>
<keyword evidence="7" id="KW-1133">Transmembrane helix</keyword>
<evidence type="ECO:0000256" key="7">
    <source>
        <dbReference type="SAM" id="Phobius"/>
    </source>
</evidence>
<evidence type="ECO:0000313" key="10">
    <source>
        <dbReference type="EMBL" id="CAB9517627.1"/>
    </source>
</evidence>
<dbReference type="Proteomes" id="UP001153069">
    <property type="component" value="Unassembled WGS sequence"/>
</dbReference>
<keyword evidence="7" id="KW-0812">Transmembrane</keyword>
<dbReference type="Gene3D" id="3.30.360.10">
    <property type="entry name" value="Dihydrodipicolinate Reductase, domain 2"/>
    <property type="match status" value="1"/>
</dbReference>
<comment type="caution">
    <text evidence="10">The sequence shown here is derived from an EMBL/GenBank/DDBJ whole genome shotgun (WGS) entry which is preliminary data.</text>
</comment>
<evidence type="ECO:0000259" key="8">
    <source>
        <dbReference type="Pfam" id="PF01408"/>
    </source>
</evidence>
<dbReference type="InterPro" id="IPR000683">
    <property type="entry name" value="Gfo/Idh/MocA-like_OxRdtase_N"/>
</dbReference>
<evidence type="ECO:0000256" key="1">
    <source>
        <dbReference type="ARBA" id="ARBA00010928"/>
    </source>
</evidence>
<dbReference type="OrthoDB" id="2129491at2759"/>
<organism evidence="10 11">
    <name type="scientific">Seminavis robusta</name>
    <dbReference type="NCBI Taxonomy" id="568900"/>
    <lineage>
        <taxon>Eukaryota</taxon>
        <taxon>Sar</taxon>
        <taxon>Stramenopiles</taxon>
        <taxon>Ochrophyta</taxon>
        <taxon>Bacillariophyta</taxon>
        <taxon>Bacillariophyceae</taxon>
        <taxon>Bacillariophycidae</taxon>
        <taxon>Naviculales</taxon>
        <taxon>Naviculaceae</taxon>
        <taxon>Seminavis</taxon>
    </lineage>
</organism>
<dbReference type="SUPFAM" id="SSF51735">
    <property type="entry name" value="NAD(P)-binding Rossmann-fold domains"/>
    <property type="match status" value="1"/>
</dbReference>
<evidence type="ECO:0000256" key="6">
    <source>
        <dbReference type="SAM" id="MobiDB-lite"/>
    </source>
</evidence>
<evidence type="ECO:0000259" key="9">
    <source>
        <dbReference type="Pfam" id="PF22725"/>
    </source>
</evidence>
<dbReference type="GO" id="GO:0047837">
    <property type="term" value="F:D-xylose 1-dehydrogenase (NADP+) activity"/>
    <property type="evidence" value="ECO:0007669"/>
    <property type="project" value="UniProtKB-EC"/>
</dbReference>
<keyword evidence="2" id="KW-0560">Oxidoreductase</keyword>
<dbReference type="Pfam" id="PF22725">
    <property type="entry name" value="GFO_IDH_MocA_C3"/>
    <property type="match status" value="1"/>
</dbReference>
<evidence type="ECO:0000256" key="4">
    <source>
        <dbReference type="ARBA" id="ARBA00042988"/>
    </source>
</evidence>
<feature type="domain" description="Gfo/Idh/MocA-like oxidoreductase N-terminal" evidence="8">
    <location>
        <begin position="119"/>
        <end position="241"/>
    </location>
</feature>
<proteinExistence type="inferred from homology"/>
<dbReference type="InterPro" id="IPR055170">
    <property type="entry name" value="GFO_IDH_MocA-like_dom"/>
</dbReference>
<dbReference type="AlphaFoldDB" id="A0A9N8EA48"/>
<protein>
    <recommendedName>
        <fullName evidence="3">D-xylose 1-dehydrogenase (NADP(+), D-xylono-1,5-lactone-forming)</fullName>
        <ecNumber evidence="3">1.1.1.179</ecNumber>
    </recommendedName>
    <alternativeName>
        <fullName evidence="4">D-xylose-NADP dehydrogenase</fullName>
    </alternativeName>
</protein>
<dbReference type="SUPFAM" id="SSF55347">
    <property type="entry name" value="Glyceraldehyde-3-phosphate dehydrogenase-like, C-terminal domain"/>
    <property type="match status" value="1"/>
</dbReference>
<evidence type="ECO:0000256" key="3">
    <source>
        <dbReference type="ARBA" id="ARBA00038984"/>
    </source>
</evidence>
<dbReference type="Gene3D" id="3.40.50.720">
    <property type="entry name" value="NAD(P)-binding Rossmann-like Domain"/>
    <property type="match status" value="1"/>
</dbReference>
<feature type="compositionally biased region" description="Basic and acidic residues" evidence="6">
    <location>
        <begin position="10"/>
        <end position="24"/>
    </location>
</feature>
<feature type="domain" description="GFO/IDH/MocA-like oxidoreductase" evidence="9">
    <location>
        <begin position="251"/>
        <end position="343"/>
    </location>
</feature>
<gene>
    <name evidence="10" type="ORF">SEMRO_869_G213500.1</name>
</gene>
<dbReference type="Pfam" id="PF01408">
    <property type="entry name" value="GFO_IDH_MocA"/>
    <property type="match status" value="1"/>
</dbReference>
<feature type="transmembrane region" description="Helical" evidence="7">
    <location>
        <begin position="34"/>
        <end position="55"/>
    </location>
</feature>
<keyword evidence="11" id="KW-1185">Reference proteome</keyword>
<keyword evidence="7" id="KW-0472">Membrane</keyword>
<evidence type="ECO:0000313" key="11">
    <source>
        <dbReference type="Proteomes" id="UP001153069"/>
    </source>
</evidence>
<dbReference type="GO" id="GO:0000166">
    <property type="term" value="F:nucleotide binding"/>
    <property type="evidence" value="ECO:0007669"/>
    <property type="project" value="InterPro"/>
</dbReference>
<dbReference type="EC" id="1.1.1.179" evidence="3"/>
<dbReference type="InterPro" id="IPR050984">
    <property type="entry name" value="Gfo/Idh/MocA_domain"/>
</dbReference>
<reference evidence="10" key="1">
    <citation type="submission" date="2020-06" db="EMBL/GenBank/DDBJ databases">
        <authorList>
            <consortium name="Plant Systems Biology data submission"/>
        </authorList>
    </citation>
    <scope>NUCLEOTIDE SEQUENCE</scope>
    <source>
        <strain evidence="10">D6</strain>
    </source>
</reference>
<evidence type="ECO:0000256" key="2">
    <source>
        <dbReference type="ARBA" id="ARBA00023002"/>
    </source>
</evidence>
<dbReference type="PANTHER" id="PTHR22604:SF105">
    <property type="entry name" value="TRANS-1,2-DIHYDROBENZENE-1,2-DIOL DEHYDROGENASE"/>
    <property type="match status" value="1"/>
</dbReference>